<keyword evidence="5" id="KW-0804">Transcription</keyword>
<dbReference type="CDD" id="cd08417">
    <property type="entry name" value="PBP2_Nitroaromatics_like"/>
    <property type="match status" value="1"/>
</dbReference>
<dbReference type="SUPFAM" id="SSF46785">
    <property type="entry name" value="Winged helix' DNA-binding domain"/>
    <property type="match status" value="1"/>
</dbReference>
<dbReference type="InterPro" id="IPR036388">
    <property type="entry name" value="WH-like_DNA-bd_sf"/>
</dbReference>
<evidence type="ECO:0000256" key="5">
    <source>
        <dbReference type="ARBA" id="ARBA00023163"/>
    </source>
</evidence>
<dbReference type="InterPro" id="IPR000847">
    <property type="entry name" value="LysR_HTH_N"/>
</dbReference>
<keyword evidence="4" id="KW-0238">DNA-binding</keyword>
<comment type="caution">
    <text evidence="7">The sequence shown here is derived from an EMBL/GenBank/DDBJ whole genome shotgun (WGS) entry which is preliminary data.</text>
</comment>
<protein>
    <submittedName>
        <fullName evidence="7">LysR family transcriptional regulator</fullName>
    </submittedName>
</protein>
<dbReference type="RefSeq" id="WP_252916343.1">
    <property type="nucleotide sequence ID" value="NZ_JAAAML010000003.1"/>
</dbReference>
<dbReference type="PROSITE" id="PS50931">
    <property type="entry name" value="HTH_LYSR"/>
    <property type="match status" value="1"/>
</dbReference>
<dbReference type="InterPro" id="IPR005119">
    <property type="entry name" value="LysR_subst-bd"/>
</dbReference>
<accession>A0ABT1CTE7</accession>
<dbReference type="InterPro" id="IPR036390">
    <property type="entry name" value="WH_DNA-bd_sf"/>
</dbReference>
<evidence type="ECO:0000259" key="6">
    <source>
        <dbReference type="PROSITE" id="PS50931"/>
    </source>
</evidence>
<organism evidence="7 8">
    <name type="scientific">Hoeflea alexandrii</name>
    <dbReference type="NCBI Taxonomy" id="288436"/>
    <lineage>
        <taxon>Bacteria</taxon>
        <taxon>Pseudomonadati</taxon>
        <taxon>Pseudomonadota</taxon>
        <taxon>Alphaproteobacteria</taxon>
        <taxon>Hyphomicrobiales</taxon>
        <taxon>Rhizobiaceae</taxon>
        <taxon>Hoeflea</taxon>
    </lineage>
</organism>
<dbReference type="InterPro" id="IPR037402">
    <property type="entry name" value="YidZ_PBP2"/>
</dbReference>
<evidence type="ECO:0000256" key="2">
    <source>
        <dbReference type="ARBA" id="ARBA00022458"/>
    </source>
</evidence>
<dbReference type="Gene3D" id="3.40.190.10">
    <property type="entry name" value="Periplasmic binding protein-like II"/>
    <property type="match status" value="2"/>
</dbReference>
<dbReference type="PANTHER" id="PTHR30118">
    <property type="entry name" value="HTH-TYPE TRANSCRIPTIONAL REGULATOR LEUO-RELATED"/>
    <property type="match status" value="1"/>
</dbReference>
<dbReference type="Pfam" id="PF03466">
    <property type="entry name" value="LysR_substrate"/>
    <property type="match status" value="1"/>
</dbReference>
<feature type="domain" description="HTH lysR-type" evidence="6">
    <location>
        <begin position="5"/>
        <end position="62"/>
    </location>
</feature>
<evidence type="ECO:0000313" key="7">
    <source>
        <dbReference type="EMBL" id="MCO6409474.1"/>
    </source>
</evidence>
<keyword evidence="3" id="KW-0805">Transcription regulation</keyword>
<evidence type="ECO:0000256" key="3">
    <source>
        <dbReference type="ARBA" id="ARBA00023015"/>
    </source>
</evidence>
<keyword evidence="2" id="KW-0536">Nodulation</keyword>
<proteinExistence type="inferred from homology"/>
<name>A0ABT1CTE7_9HYPH</name>
<reference evidence="7 8" key="1">
    <citation type="submission" date="2020-01" db="EMBL/GenBank/DDBJ databases">
        <title>Genomes of bacteria type strains.</title>
        <authorList>
            <person name="Chen J."/>
            <person name="Zhu S."/>
            <person name="Yang J."/>
        </authorList>
    </citation>
    <scope>NUCLEOTIDE SEQUENCE [LARGE SCALE GENOMIC DNA]</scope>
    <source>
        <strain evidence="7 8">DSM 16655</strain>
    </source>
</reference>
<dbReference type="EMBL" id="JAAAML010000003">
    <property type="protein sequence ID" value="MCO6409474.1"/>
    <property type="molecule type" value="Genomic_DNA"/>
</dbReference>
<evidence type="ECO:0000256" key="4">
    <source>
        <dbReference type="ARBA" id="ARBA00023125"/>
    </source>
</evidence>
<dbReference type="Pfam" id="PF00126">
    <property type="entry name" value="HTH_1"/>
    <property type="match status" value="1"/>
</dbReference>
<gene>
    <name evidence="7" type="ORF">GTW23_14930</name>
</gene>
<dbReference type="Gene3D" id="1.10.10.10">
    <property type="entry name" value="Winged helix-like DNA-binding domain superfamily/Winged helix DNA-binding domain"/>
    <property type="match status" value="1"/>
</dbReference>
<comment type="similarity">
    <text evidence="1">Belongs to the LysR transcriptional regulatory family.</text>
</comment>
<evidence type="ECO:0000256" key="1">
    <source>
        <dbReference type="ARBA" id="ARBA00009437"/>
    </source>
</evidence>
<evidence type="ECO:0000313" key="8">
    <source>
        <dbReference type="Proteomes" id="UP001320715"/>
    </source>
</evidence>
<dbReference type="Proteomes" id="UP001320715">
    <property type="component" value="Unassembled WGS sequence"/>
</dbReference>
<sequence length="303" mass="34139">MLRTFDMNLLLVFNTLMEERSVTRTGERLGRTQSAISNSLKRLRDALDDPLFVREGAGLVPTPRAEAMAPEVEQIVRRVELCLRQETEIDLATDSSHFVIGAPDRLSLPIFLPVMRTMHAIAPNMRLDLRTSDRDVSIRLLASGEIDLALGWFDDLPTSMLRSVAFSEDLVCLCRKGHPILRAEGAADFQSLLSYPHLVVRSGGGRHAAFDAILSRFGHARHVQTALTNFTLVPHLLRDSNQVGVFTKRTADYFAENYELAVIPIPLEIAPISHEIVWHRRFTHDPAHRWLRDYIQKACSAQG</sequence>
<keyword evidence="8" id="KW-1185">Reference proteome</keyword>
<dbReference type="SUPFAM" id="SSF53850">
    <property type="entry name" value="Periplasmic binding protein-like II"/>
    <property type="match status" value="1"/>
</dbReference>
<dbReference type="InterPro" id="IPR050389">
    <property type="entry name" value="LysR-type_TF"/>
</dbReference>
<dbReference type="PANTHER" id="PTHR30118:SF15">
    <property type="entry name" value="TRANSCRIPTIONAL REGULATORY PROTEIN"/>
    <property type="match status" value="1"/>
</dbReference>